<evidence type="ECO:0000256" key="1">
    <source>
        <dbReference type="SAM" id="MobiDB-lite"/>
    </source>
</evidence>
<reference evidence="3" key="1">
    <citation type="journal article" date="2019" name="Int. J. Syst. Evol. Microbiol.">
        <title>The Global Catalogue of Microorganisms (GCM) 10K type strain sequencing project: providing services to taxonomists for standard genome sequencing and annotation.</title>
        <authorList>
            <consortium name="The Broad Institute Genomics Platform"/>
            <consortium name="The Broad Institute Genome Sequencing Center for Infectious Disease"/>
            <person name="Wu L."/>
            <person name="Ma J."/>
        </authorList>
    </citation>
    <scope>NUCLEOTIDE SEQUENCE [LARGE SCALE GENOMIC DNA]</scope>
    <source>
        <strain evidence="3">CCM 7941</strain>
    </source>
</reference>
<evidence type="ECO:0000313" key="3">
    <source>
        <dbReference type="Proteomes" id="UP001595536"/>
    </source>
</evidence>
<name>A0ABV7LH78_9HYPH</name>
<feature type="region of interest" description="Disordered" evidence="1">
    <location>
        <begin position="58"/>
        <end position="81"/>
    </location>
</feature>
<gene>
    <name evidence="2" type="ORF">ACFOEX_10550</name>
</gene>
<dbReference type="EMBL" id="JBHRUV010000056">
    <property type="protein sequence ID" value="MFC3266791.1"/>
    <property type="molecule type" value="Genomic_DNA"/>
</dbReference>
<evidence type="ECO:0000313" key="2">
    <source>
        <dbReference type="EMBL" id="MFC3266791.1"/>
    </source>
</evidence>
<dbReference type="Proteomes" id="UP001595536">
    <property type="component" value="Unassembled WGS sequence"/>
</dbReference>
<proteinExistence type="predicted"/>
<dbReference type="RefSeq" id="WP_376829034.1">
    <property type="nucleotide sequence ID" value="NZ_JBHLWR010000004.1"/>
</dbReference>
<sequence length="81" mass="8175">MDQRNHGPGAATSGGRRRSVRVIGVTATIGLLQLAVTPALGAQANNIARAEQPAAANGAIWKSAPARLPQGSGPGPARRQS</sequence>
<accession>A0ABV7LH78</accession>
<organism evidence="2 3">
    <name type="scientific">Camelimonas abortus</name>
    <dbReference type="NCBI Taxonomy" id="1017184"/>
    <lineage>
        <taxon>Bacteria</taxon>
        <taxon>Pseudomonadati</taxon>
        <taxon>Pseudomonadota</taxon>
        <taxon>Alphaproteobacteria</taxon>
        <taxon>Hyphomicrobiales</taxon>
        <taxon>Chelatococcaceae</taxon>
        <taxon>Camelimonas</taxon>
    </lineage>
</organism>
<keyword evidence="3" id="KW-1185">Reference proteome</keyword>
<protein>
    <submittedName>
        <fullName evidence="2">Uncharacterized protein</fullName>
    </submittedName>
</protein>
<comment type="caution">
    <text evidence="2">The sequence shown here is derived from an EMBL/GenBank/DDBJ whole genome shotgun (WGS) entry which is preliminary data.</text>
</comment>